<evidence type="ECO:0000313" key="1">
    <source>
        <dbReference type="EMBL" id="KIL41812.1"/>
    </source>
</evidence>
<accession>A0ABR5ALK9</accession>
<dbReference type="RefSeq" id="WP_041045929.1">
    <property type="nucleotide sequence ID" value="NZ_JXAK01000005.1"/>
</dbReference>
<protein>
    <submittedName>
        <fullName evidence="1">Uncharacterized protein</fullName>
    </submittedName>
</protein>
<sequence>MQPWIEKLNAELGLPIRFDSQEYSQFRNCRGTFLLLDHALRHAGEAAAARDHKTAAAAASTEP</sequence>
<reference evidence="1 2" key="1">
    <citation type="submission" date="2014-12" db="EMBL/GenBank/DDBJ databases">
        <title>Draft genome sequence of Paenibacillus kamchatkensis strain B-2647.</title>
        <authorList>
            <person name="Karlyshev A.V."/>
            <person name="Kudryashova E.B."/>
        </authorList>
    </citation>
    <scope>NUCLEOTIDE SEQUENCE [LARGE SCALE GENOMIC DNA]</scope>
    <source>
        <strain evidence="1 2">VKM B-2647</strain>
    </source>
</reference>
<comment type="caution">
    <text evidence="1">The sequence shown here is derived from an EMBL/GenBank/DDBJ whole genome shotgun (WGS) entry which is preliminary data.</text>
</comment>
<proteinExistence type="predicted"/>
<keyword evidence="2" id="KW-1185">Reference proteome</keyword>
<gene>
    <name evidence="1" type="ORF">SD70_04090</name>
</gene>
<dbReference type="Proteomes" id="UP000031967">
    <property type="component" value="Unassembled WGS sequence"/>
</dbReference>
<evidence type="ECO:0000313" key="2">
    <source>
        <dbReference type="Proteomes" id="UP000031967"/>
    </source>
</evidence>
<organism evidence="1 2">
    <name type="scientific">Gordoniibacillus kamchatkensis</name>
    <dbReference type="NCBI Taxonomy" id="1590651"/>
    <lineage>
        <taxon>Bacteria</taxon>
        <taxon>Bacillati</taxon>
        <taxon>Bacillota</taxon>
        <taxon>Bacilli</taxon>
        <taxon>Bacillales</taxon>
        <taxon>Paenibacillaceae</taxon>
        <taxon>Gordoniibacillus</taxon>
    </lineage>
</organism>
<dbReference type="EMBL" id="JXAK01000005">
    <property type="protein sequence ID" value="KIL41812.1"/>
    <property type="molecule type" value="Genomic_DNA"/>
</dbReference>
<name>A0ABR5ALK9_9BACL</name>